<dbReference type="AlphaFoldDB" id="A0A6J7F5E5"/>
<evidence type="ECO:0000259" key="9">
    <source>
        <dbReference type="Pfam" id="PF01225"/>
    </source>
</evidence>
<keyword evidence="5" id="KW-0436">Ligase</keyword>
<dbReference type="Pfam" id="PF02875">
    <property type="entry name" value="Mur_ligase_C"/>
    <property type="match status" value="1"/>
</dbReference>
<evidence type="ECO:0000313" key="13">
    <source>
        <dbReference type="EMBL" id="CAB4656596.1"/>
    </source>
</evidence>
<feature type="domain" description="Mur ligase central" evidence="11">
    <location>
        <begin position="115"/>
        <end position="293"/>
    </location>
</feature>
<dbReference type="Pfam" id="PF08245">
    <property type="entry name" value="Mur_ligase_M"/>
    <property type="match status" value="1"/>
</dbReference>
<evidence type="ECO:0000313" key="17">
    <source>
        <dbReference type="EMBL" id="CAB4890776.1"/>
    </source>
</evidence>
<dbReference type="PANTHER" id="PTHR43445:SF3">
    <property type="entry name" value="UDP-N-ACETYLMURAMATE--L-ALANINE LIGASE"/>
    <property type="match status" value="1"/>
</dbReference>
<comment type="catalytic activity">
    <reaction evidence="8">
        <text>UDP-N-acetyl-alpha-D-muramate + L-alanine + ATP = UDP-N-acetyl-alpha-D-muramoyl-L-alanine + ADP + phosphate + H(+)</text>
        <dbReference type="Rhea" id="RHEA:23372"/>
        <dbReference type="ChEBI" id="CHEBI:15378"/>
        <dbReference type="ChEBI" id="CHEBI:30616"/>
        <dbReference type="ChEBI" id="CHEBI:43474"/>
        <dbReference type="ChEBI" id="CHEBI:57972"/>
        <dbReference type="ChEBI" id="CHEBI:70757"/>
        <dbReference type="ChEBI" id="CHEBI:83898"/>
        <dbReference type="ChEBI" id="CHEBI:456216"/>
        <dbReference type="EC" id="6.3.2.8"/>
    </reaction>
</comment>
<evidence type="ECO:0000313" key="16">
    <source>
        <dbReference type="EMBL" id="CAB4848621.1"/>
    </source>
</evidence>
<dbReference type="GO" id="GO:0005737">
    <property type="term" value="C:cytoplasm"/>
    <property type="evidence" value="ECO:0007669"/>
    <property type="project" value="UniProtKB-SubCell"/>
</dbReference>
<dbReference type="InterPro" id="IPR036615">
    <property type="entry name" value="Mur_ligase_C_dom_sf"/>
</dbReference>
<dbReference type="GO" id="GO:0008763">
    <property type="term" value="F:UDP-N-acetylmuramate-L-alanine ligase activity"/>
    <property type="evidence" value="ECO:0007669"/>
    <property type="project" value="UniProtKB-EC"/>
</dbReference>
<dbReference type="UniPathway" id="UPA00219"/>
<evidence type="ECO:0000256" key="5">
    <source>
        <dbReference type="ARBA" id="ARBA00022598"/>
    </source>
</evidence>
<evidence type="ECO:0000256" key="4">
    <source>
        <dbReference type="ARBA" id="ARBA00022490"/>
    </source>
</evidence>
<evidence type="ECO:0000259" key="10">
    <source>
        <dbReference type="Pfam" id="PF02875"/>
    </source>
</evidence>
<sequence>MTVSLRDFAGKRVHFVGIGGTGMSGLARIMSTYPIEVTGSDMKESSVLTGLRVLGATISSQHQAENVNGADFLVYSSAISKTNPEMMRGKELGIPILSRAQALSALMSESISIAIAGTHGKTTTTSMLTVAAQSCGEDPSFAIGGTLSASGSNAHKGTGEFFIVEADESDGSFIEYRPYGAVITNIEHDHVDFFKTPESVMDAFASFVDTIATDGFLVYCADDSGSSTLGNASTISRKISYGVSPSADLRIDSIELFPQGSKARALWKGKLLGTMELQVPGHHNVLNASAALAGGLALGLPGAQLIAGLATFRGTGRRFELKGQVQGIRVIDDYGHHPTEIEVTLTTAKRYATDGRVLVIFQPHRYSRTQAFIPGFARALDIADQAWVLEVYGASEQPIAGVSAESITQLMKHGVFEPNFLTATDAVVAKARPGDVIVTLGAGDVSSLAPIIVEALAKKFQP</sequence>
<proteinExistence type="inferred from homology"/>
<dbReference type="PANTHER" id="PTHR43445">
    <property type="entry name" value="UDP-N-ACETYLMURAMATE--L-ALANINE LIGASE-RELATED"/>
    <property type="match status" value="1"/>
</dbReference>
<dbReference type="SUPFAM" id="SSF53623">
    <property type="entry name" value="MurD-like peptide ligases, catalytic domain"/>
    <property type="match status" value="1"/>
</dbReference>
<dbReference type="InterPro" id="IPR000713">
    <property type="entry name" value="Mur_ligase_N"/>
</dbReference>
<evidence type="ECO:0000313" key="14">
    <source>
        <dbReference type="EMBL" id="CAB4696587.1"/>
    </source>
</evidence>
<evidence type="ECO:0000256" key="3">
    <source>
        <dbReference type="ARBA" id="ARBA00012211"/>
    </source>
</evidence>
<dbReference type="Gene3D" id="3.40.1190.10">
    <property type="entry name" value="Mur-like, catalytic domain"/>
    <property type="match status" value="1"/>
</dbReference>
<dbReference type="InterPro" id="IPR013221">
    <property type="entry name" value="Mur_ligase_cen"/>
</dbReference>
<evidence type="ECO:0000313" key="19">
    <source>
        <dbReference type="EMBL" id="CAB5001347.1"/>
    </source>
</evidence>
<dbReference type="SUPFAM" id="SSF53244">
    <property type="entry name" value="MurD-like peptide ligases, peptide-binding domain"/>
    <property type="match status" value="1"/>
</dbReference>
<dbReference type="EMBL" id="CAFBMI010000002">
    <property type="protein sequence ID" value="CAB4890776.1"/>
    <property type="molecule type" value="Genomic_DNA"/>
</dbReference>
<dbReference type="InterPro" id="IPR036565">
    <property type="entry name" value="Mur-like_cat_sf"/>
</dbReference>
<name>A0A6J7F5E5_9ZZZZ</name>
<comment type="pathway">
    <text evidence="2">Cell wall biogenesis; peptidoglycan biosynthesis.</text>
</comment>
<evidence type="ECO:0000256" key="8">
    <source>
        <dbReference type="ARBA" id="ARBA00047833"/>
    </source>
</evidence>
<accession>A0A6J7F5E5</accession>
<dbReference type="SUPFAM" id="SSF51984">
    <property type="entry name" value="MurCD N-terminal domain"/>
    <property type="match status" value="1"/>
</dbReference>
<dbReference type="EMBL" id="CAFBOE010000001">
    <property type="protein sequence ID" value="CAB4967858.1"/>
    <property type="molecule type" value="Genomic_DNA"/>
</dbReference>
<dbReference type="EMBL" id="CAEZUA010000033">
    <property type="protein sequence ID" value="CAB4587937.1"/>
    <property type="molecule type" value="Genomic_DNA"/>
</dbReference>
<dbReference type="InterPro" id="IPR004101">
    <property type="entry name" value="Mur_ligase_C"/>
</dbReference>
<keyword evidence="4" id="KW-0963">Cytoplasm</keyword>
<reference evidence="17" key="1">
    <citation type="submission" date="2020-05" db="EMBL/GenBank/DDBJ databases">
        <authorList>
            <person name="Chiriac C."/>
            <person name="Salcher M."/>
            <person name="Ghai R."/>
            <person name="Kavagutti S V."/>
        </authorList>
    </citation>
    <scope>NUCLEOTIDE SEQUENCE</scope>
</reference>
<dbReference type="EMBL" id="CAFBPG010000001">
    <property type="protein sequence ID" value="CAB5001347.1"/>
    <property type="molecule type" value="Genomic_DNA"/>
</dbReference>
<dbReference type="GO" id="GO:0009252">
    <property type="term" value="P:peptidoglycan biosynthetic process"/>
    <property type="evidence" value="ECO:0007669"/>
    <property type="project" value="UniProtKB-UniPathway"/>
</dbReference>
<dbReference type="InterPro" id="IPR005758">
    <property type="entry name" value="UDP-N-AcMur_Ala_ligase_MurC"/>
</dbReference>
<dbReference type="EMBL" id="CAEZXT010000027">
    <property type="protein sequence ID" value="CAB4696587.1"/>
    <property type="molecule type" value="Genomic_DNA"/>
</dbReference>
<gene>
    <name evidence="12" type="ORF">UFOPK1773_00638</name>
    <name evidence="13" type="ORF">UFOPK2288_00151</name>
    <name evidence="14" type="ORF">UFOPK2589_00586</name>
    <name evidence="15" type="ORF">UFOPK2931_00150</name>
    <name evidence="16" type="ORF">UFOPK3287_00354</name>
    <name evidence="17" type="ORF">UFOPK3558_00056</name>
    <name evidence="18" type="ORF">UFOPK3916_00017</name>
    <name evidence="19" type="ORF">UFOPK4074_00015</name>
</gene>
<evidence type="ECO:0000313" key="18">
    <source>
        <dbReference type="EMBL" id="CAB4967858.1"/>
    </source>
</evidence>
<feature type="domain" description="Mur ligase C-terminal" evidence="10">
    <location>
        <begin position="317"/>
        <end position="443"/>
    </location>
</feature>
<dbReference type="EMBL" id="CAEZZZ010000003">
    <property type="protein sequence ID" value="CAB4771116.1"/>
    <property type="molecule type" value="Genomic_DNA"/>
</dbReference>
<dbReference type="Gene3D" id="3.40.50.720">
    <property type="entry name" value="NAD(P)-binding Rossmann-like Domain"/>
    <property type="match status" value="1"/>
</dbReference>
<dbReference type="EC" id="6.3.2.8" evidence="3"/>
<dbReference type="HAMAP" id="MF_00046">
    <property type="entry name" value="MurC"/>
    <property type="match status" value="1"/>
</dbReference>
<dbReference type="Pfam" id="PF01225">
    <property type="entry name" value="Mur_ligase"/>
    <property type="match status" value="1"/>
</dbReference>
<keyword evidence="7" id="KW-0067">ATP-binding</keyword>
<dbReference type="GO" id="GO:0005524">
    <property type="term" value="F:ATP binding"/>
    <property type="evidence" value="ECO:0007669"/>
    <property type="project" value="UniProtKB-KW"/>
</dbReference>
<dbReference type="EMBL" id="CAEZWS010000004">
    <property type="protein sequence ID" value="CAB4656596.1"/>
    <property type="molecule type" value="Genomic_DNA"/>
</dbReference>
<evidence type="ECO:0000313" key="12">
    <source>
        <dbReference type="EMBL" id="CAB4587937.1"/>
    </source>
</evidence>
<evidence type="ECO:0000259" key="11">
    <source>
        <dbReference type="Pfam" id="PF08245"/>
    </source>
</evidence>
<organism evidence="17">
    <name type="scientific">freshwater metagenome</name>
    <dbReference type="NCBI Taxonomy" id="449393"/>
    <lineage>
        <taxon>unclassified sequences</taxon>
        <taxon>metagenomes</taxon>
        <taxon>ecological metagenomes</taxon>
    </lineage>
</organism>
<evidence type="ECO:0000256" key="7">
    <source>
        <dbReference type="ARBA" id="ARBA00022840"/>
    </source>
</evidence>
<evidence type="ECO:0000313" key="15">
    <source>
        <dbReference type="EMBL" id="CAB4771116.1"/>
    </source>
</evidence>
<evidence type="ECO:0000256" key="2">
    <source>
        <dbReference type="ARBA" id="ARBA00004752"/>
    </source>
</evidence>
<protein>
    <recommendedName>
        <fullName evidence="3">UDP-N-acetylmuramate--L-alanine ligase</fullName>
        <ecNumber evidence="3">6.3.2.8</ecNumber>
    </recommendedName>
</protein>
<dbReference type="EMBL" id="CAFBJH010000013">
    <property type="protein sequence ID" value="CAB4848621.1"/>
    <property type="molecule type" value="Genomic_DNA"/>
</dbReference>
<dbReference type="NCBIfam" id="TIGR01082">
    <property type="entry name" value="murC"/>
    <property type="match status" value="1"/>
</dbReference>
<evidence type="ECO:0000256" key="1">
    <source>
        <dbReference type="ARBA" id="ARBA00004496"/>
    </source>
</evidence>
<evidence type="ECO:0000256" key="6">
    <source>
        <dbReference type="ARBA" id="ARBA00022741"/>
    </source>
</evidence>
<feature type="domain" description="Mur ligase N-terminal catalytic" evidence="9">
    <location>
        <begin position="13"/>
        <end position="109"/>
    </location>
</feature>
<keyword evidence="6" id="KW-0547">Nucleotide-binding</keyword>
<dbReference type="Gene3D" id="3.90.190.20">
    <property type="entry name" value="Mur ligase, C-terminal domain"/>
    <property type="match status" value="1"/>
</dbReference>
<comment type="subcellular location">
    <subcellularLocation>
        <location evidence="1">Cytoplasm</location>
    </subcellularLocation>
</comment>
<dbReference type="InterPro" id="IPR050061">
    <property type="entry name" value="MurCDEF_pg_biosynth"/>
</dbReference>